<dbReference type="Gene3D" id="3.40.250.10">
    <property type="entry name" value="Rhodanese-like domain"/>
    <property type="match status" value="1"/>
</dbReference>
<dbReference type="PANTHER" id="PTHR43031:SF7">
    <property type="entry name" value="NITRIC OXIDE REDUCTASE FLRD-NAD(+) REDUCTASE"/>
    <property type="match status" value="1"/>
</dbReference>
<dbReference type="PROSITE" id="PS50206">
    <property type="entry name" value="RHODANESE_3"/>
    <property type="match status" value="1"/>
</dbReference>
<dbReference type="RefSeq" id="WP_025253617.1">
    <property type="nucleotide sequence ID" value="NZ_CP004353.1"/>
</dbReference>
<dbReference type="Pfam" id="PF00581">
    <property type="entry name" value="Rhodanese"/>
    <property type="match status" value="1"/>
</dbReference>
<accession>W5Y322</accession>
<organism evidence="2 3">
    <name type="scientific">Corynebacterium vitaeruminis DSM 20294</name>
    <dbReference type="NCBI Taxonomy" id="1224164"/>
    <lineage>
        <taxon>Bacteria</taxon>
        <taxon>Bacillati</taxon>
        <taxon>Actinomycetota</taxon>
        <taxon>Actinomycetes</taxon>
        <taxon>Mycobacteriales</taxon>
        <taxon>Corynebacteriaceae</taxon>
        <taxon>Corynebacterium</taxon>
    </lineage>
</organism>
<reference evidence="2 3" key="1">
    <citation type="submission" date="2013-02" db="EMBL/GenBank/DDBJ databases">
        <title>The complete genome sequence of Corynebacterium vitaeruminis DSM 20294.</title>
        <authorList>
            <person name="Ruckert C."/>
            <person name="Albersmeier A."/>
            <person name="Kalinowski J."/>
        </authorList>
    </citation>
    <scope>NUCLEOTIDE SEQUENCE [LARGE SCALE GENOMIC DNA]</scope>
    <source>
        <strain evidence="3">ATCC 10234</strain>
    </source>
</reference>
<feature type="domain" description="Rhodanese" evidence="1">
    <location>
        <begin position="9"/>
        <end position="96"/>
    </location>
</feature>
<dbReference type="SUPFAM" id="SSF52821">
    <property type="entry name" value="Rhodanese/Cell cycle control phosphatase"/>
    <property type="match status" value="1"/>
</dbReference>
<protein>
    <recommendedName>
        <fullName evidence="1">Rhodanese domain-containing protein</fullName>
    </recommendedName>
</protein>
<dbReference type="PANTHER" id="PTHR43031">
    <property type="entry name" value="FAD-DEPENDENT OXIDOREDUCTASE"/>
    <property type="match status" value="1"/>
</dbReference>
<dbReference type="HOGENOM" id="CLU_089574_13_0_11"/>
<dbReference type="STRING" id="1224164.B843_11270"/>
<dbReference type="eggNOG" id="COG0607">
    <property type="taxonomic scope" value="Bacteria"/>
</dbReference>
<dbReference type="InterPro" id="IPR036873">
    <property type="entry name" value="Rhodanese-like_dom_sf"/>
</dbReference>
<dbReference type="Proteomes" id="UP000019222">
    <property type="component" value="Chromosome"/>
</dbReference>
<gene>
    <name evidence="2" type="ORF">B843_11270</name>
</gene>
<dbReference type="SMART" id="SM00450">
    <property type="entry name" value="RHOD"/>
    <property type="match status" value="1"/>
</dbReference>
<evidence type="ECO:0000313" key="2">
    <source>
        <dbReference type="EMBL" id="AHI23632.1"/>
    </source>
</evidence>
<dbReference type="KEGG" id="cvt:B843_11270"/>
<sequence length="96" mass="10312">MREVTVTEVPENAQLIDVREVDEFAAVRARGAKNIPLSEFVSRVGEIDDEQDIYVICKAGGRSAKACEYLATRDIDAINVAGGTDGWVAAGLPTES</sequence>
<name>W5Y322_9CORY</name>
<evidence type="ECO:0000259" key="1">
    <source>
        <dbReference type="PROSITE" id="PS50206"/>
    </source>
</evidence>
<dbReference type="AlphaFoldDB" id="W5Y322"/>
<dbReference type="EMBL" id="CP004353">
    <property type="protein sequence ID" value="AHI23632.1"/>
    <property type="molecule type" value="Genomic_DNA"/>
</dbReference>
<dbReference type="InterPro" id="IPR050229">
    <property type="entry name" value="GlpE_sulfurtransferase"/>
</dbReference>
<dbReference type="PATRIC" id="fig|1224164.3.peg.2271"/>
<proteinExistence type="predicted"/>
<dbReference type="InterPro" id="IPR001763">
    <property type="entry name" value="Rhodanese-like_dom"/>
</dbReference>
<evidence type="ECO:0000313" key="3">
    <source>
        <dbReference type="Proteomes" id="UP000019222"/>
    </source>
</evidence>
<keyword evidence="3" id="KW-1185">Reference proteome</keyword>